<protein>
    <submittedName>
        <fullName evidence="1">Uncharacterized protein</fullName>
    </submittedName>
</protein>
<gene>
    <name evidence="1" type="ORF">METZ01_LOCUS391397</name>
</gene>
<reference evidence="1" key="1">
    <citation type="submission" date="2018-05" db="EMBL/GenBank/DDBJ databases">
        <authorList>
            <person name="Lanie J.A."/>
            <person name="Ng W.-L."/>
            <person name="Kazmierczak K.M."/>
            <person name="Andrzejewski T.M."/>
            <person name="Davidsen T.M."/>
            <person name="Wayne K.J."/>
            <person name="Tettelin H."/>
            <person name="Glass J.I."/>
            <person name="Rusch D."/>
            <person name="Podicherti R."/>
            <person name="Tsui H.-C.T."/>
            <person name="Winkler M.E."/>
        </authorList>
    </citation>
    <scope>NUCLEOTIDE SEQUENCE</scope>
</reference>
<proteinExistence type="predicted"/>
<organism evidence="1">
    <name type="scientific">marine metagenome</name>
    <dbReference type="NCBI Taxonomy" id="408172"/>
    <lineage>
        <taxon>unclassified sequences</taxon>
        <taxon>metagenomes</taxon>
        <taxon>ecological metagenomes</taxon>
    </lineage>
</organism>
<dbReference type="SUPFAM" id="SSF51182">
    <property type="entry name" value="RmlC-like cupins"/>
    <property type="match status" value="1"/>
</dbReference>
<dbReference type="AlphaFoldDB" id="A0A382UWA1"/>
<sequence>MKASTIKLETGEPADPIVNSSRRDFTKRSMQALLTISLLDHLCSTNLLAAGAKMTAKKWLNEVNQIGLDVKGKKIKETEWQTQIEDLLQNKIALPELLKLIDFDRVEKTVKFVDNGARSVRPEFPKIKGVTDKLVFGHQVFALKKGRSVVPHGHNNMATAFLVLKGNFHGRHYDRVTDEKKHMIIKPTIDAKFGVGKTSSISD</sequence>
<name>A0A382UWA1_9ZZZZ</name>
<evidence type="ECO:0000313" key="1">
    <source>
        <dbReference type="EMBL" id="SVD38543.1"/>
    </source>
</evidence>
<accession>A0A382UWA1</accession>
<dbReference type="InterPro" id="IPR011051">
    <property type="entry name" value="RmlC_Cupin_sf"/>
</dbReference>
<dbReference type="EMBL" id="UINC01147300">
    <property type="protein sequence ID" value="SVD38543.1"/>
    <property type="molecule type" value="Genomic_DNA"/>
</dbReference>
<feature type="non-terminal residue" evidence="1">
    <location>
        <position position="203"/>
    </location>
</feature>